<protein>
    <recommendedName>
        <fullName evidence="8 10">Protein GrpE</fullName>
    </recommendedName>
    <alternativeName>
        <fullName evidence="9 10">HSP-70 cofactor</fullName>
    </alternativeName>
</protein>
<evidence type="ECO:0000313" key="14">
    <source>
        <dbReference type="EMBL" id="KXG75860.1"/>
    </source>
</evidence>
<comment type="caution">
    <text evidence="14">The sequence shown here is derived from an EMBL/GenBank/DDBJ whole genome shotgun (WGS) entry which is preliminary data.</text>
</comment>
<keyword evidence="6 10" id="KW-0143">Chaperone</keyword>
<evidence type="ECO:0000256" key="5">
    <source>
        <dbReference type="ARBA" id="ARBA00023016"/>
    </source>
</evidence>
<dbReference type="STRING" id="520762.AN619_13230"/>
<dbReference type="GO" id="GO:0051087">
    <property type="term" value="F:protein-folding chaperone binding"/>
    <property type="evidence" value="ECO:0007669"/>
    <property type="project" value="InterPro"/>
</dbReference>
<dbReference type="PROSITE" id="PS01071">
    <property type="entry name" value="GRPE"/>
    <property type="match status" value="1"/>
</dbReference>
<dbReference type="FunFam" id="2.30.22.10:FF:000001">
    <property type="entry name" value="Protein GrpE"/>
    <property type="match status" value="1"/>
</dbReference>
<evidence type="ECO:0000313" key="15">
    <source>
        <dbReference type="Proteomes" id="UP000070456"/>
    </source>
</evidence>
<dbReference type="Gene3D" id="2.30.22.10">
    <property type="entry name" value="Head domain of nucleotide exchange factor GrpE"/>
    <property type="match status" value="1"/>
</dbReference>
<dbReference type="GO" id="GO:0042803">
    <property type="term" value="F:protein homodimerization activity"/>
    <property type="evidence" value="ECO:0007669"/>
    <property type="project" value="InterPro"/>
</dbReference>
<keyword evidence="4 10" id="KW-0963">Cytoplasm</keyword>
<keyword evidence="13" id="KW-0175">Coiled coil</keyword>
<keyword evidence="5 10" id="KW-0346">Stress response</keyword>
<dbReference type="Pfam" id="PF01025">
    <property type="entry name" value="GrpE"/>
    <property type="match status" value="1"/>
</dbReference>
<organism evidence="14 15">
    <name type="scientific">Thermotalea metallivorans</name>
    <dbReference type="NCBI Taxonomy" id="520762"/>
    <lineage>
        <taxon>Bacteria</taxon>
        <taxon>Bacillati</taxon>
        <taxon>Bacillota</taxon>
        <taxon>Clostridia</taxon>
        <taxon>Peptostreptococcales</taxon>
        <taxon>Thermotaleaceae</taxon>
        <taxon>Thermotalea</taxon>
    </lineage>
</organism>
<dbReference type="PANTHER" id="PTHR21237:SF23">
    <property type="entry name" value="GRPE PROTEIN HOMOLOG, MITOCHONDRIAL"/>
    <property type="match status" value="1"/>
</dbReference>
<dbReference type="AlphaFoldDB" id="A0A140L5N5"/>
<dbReference type="EMBL" id="LOEE01000030">
    <property type="protein sequence ID" value="KXG75860.1"/>
    <property type="molecule type" value="Genomic_DNA"/>
</dbReference>
<comment type="function">
    <text evidence="7 10 11">Participates actively in the response to hyperosmotic and heat shock by preventing the aggregation of stress-denatured proteins, in association with DnaK and GrpE. It is the nucleotide exchange factor for DnaK and may function as a thermosensor. Unfolded proteins bind initially to DnaJ; upon interaction with the DnaJ-bound protein, DnaK hydrolyzes its bound ATP, resulting in the formation of a stable complex. GrpE releases ADP from DnaK; ATP binding to DnaK triggers the release of the substrate protein, thus completing the reaction cycle. Several rounds of ATP-dependent interactions between DnaJ, DnaK and GrpE are required for fully efficient folding.</text>
</comment>
<gene>
    <name evidence="10" type="primary">grpE</name>
    <name evidence="14" type="ORF">AN619_13230</name>
</gene>
<dbReference type="HAMAP" id="MF_01151">
    <property type="entry name" value="GrpE"/>
    <property type="match status" value="1"/>
</dbReference>
<evidence type="ECO:0000256" key="12">
    <source>
        <dbReference type="RuleBase" id="RU004478"/>
    </source>
</evidence>
<evidence type="ECO:0000256" key="7">
    <source>
        <dbReference type="ARBA" id="ARBA00053401"/>
    </source>
</evidence>
<comment type="similarity">
    <text evidence="2 10 12">Belongs to the GrpE family.</text>
</comment>
<reference evidence="14 15" key="1">
    <citation type="submission" date="2015-12" db="EMBL/GenBank/DDBJ databases">
        <title>Draft genome sequence of the thermoanaerobe Thermotalea metallivorans, an isolate from the runoff channel of the Great Artesian Basin, Australia.</title>
        <authorList>
            <person name="Patel B.K."/>
        </authorList>
    </citation>
    <scope>NUCLEOTIDE SEQUENCE [LARGE SCALE GENOMIC DNA]</scope>
    <source>
        <strain evidence="14 15">B2-1</strain>
    </source>
</reference>
<evidence type="ECO:0000256" key="11">
    <source>
        <dbReference type="RuleBase" id="RU000639"/>
    </source>
</evidence>
<evidence type="ECO:0000256" key="13">
    <source>
        <dbReference type="SAM" id="Coils"/>
    </source>
</evidence>
<proteinExistence type="inferred from homology"/>
<dbReference type="SUPFAM" id="SSF58014">
    <property type="entry name" value="Coiled-coil domain of nucleotide exchange factor GrpE"/>
    <property type="match status" value="1"/>
</dbReference>
<dbReference type="Gene3D" id="3.90.20.20">
    <property type="match status" value="1"/>
</dbReference>
<evidence type="ECO:0000256" key="8">
    <source>
        <dbReference type="ARBA" id="ARBA00072274"/>
    </source>
</evidence>
<evidence type="ECO:0000256" key="1">
    <source>
        <dbReference type="ARBA" id="ARBA00004496"/>
    </source>
</evidence>
<sequence>MIILEEKNTKGEEMEAVAMDGTTESNLEATKEEMEGQAHEVKVEELMEKLSQKEEELHELNNRLMRLSADFQNHRKRVEKEKADLYQFANEKMIIDLLPILDNLERALHSSKEEGNKEDGIVEGIAMVLQQFKDILKKHGVEEIQAQDATFDPNMHHAVMQEDHDGYESNRIIDVFQKGYTLHGKVIRPSMVKVAN</sequence>
<dbReference type="PATRIC" id="fig|520762.4.peg.1472"/>
<dbReference type="NCBIfam" id="NF010738">
    <property type="entry name" value="PRK14140.1"/>
    <property type="match status" value="1"/>
</dbReference>
<comment type="subcellular location">
    <subcellularLocation>
        <location evidence="1 10">Cytoplasm</location>
    </subcellularLocation>
</comment>
<evidence type="ECO:0000256" key="3">
    <source>
        <dbReference type="ARBA" id="ARBA00011738"/>
    </source>
</evidence>
<comment type="subunit">
    <text evidence="3 10">Homodimer.</text>
</comment>
<dbReference type="PRINTS" id="PR00773">
    <property type="entry name" value="GRPEPROTEIN"/>
</dbReference>
<dbReference type="Proteomes" id="UP000070456">
    <property type="component" value="Unassembled WGS sequence"/>
</dbReference>
<accession>A0A140L5N5</accession>
<dbReference type="CDD" id="cd00446">
    <property type="entry name" value="GrpE"/>
    <property type="match status" value="1"/>
</dbReference>
<evidence type="ECO:0000256" key="10">
    <source>
        <dbReference type="HAMAP-Rule" id="MF_01151"/>
    </source>
</evidence>
<dbReference type="PANTHER" id="PTHR21237">
    <property type="entry name" value="GRPE PROTEIN"/>
    <property type="match status" value="1"/>
</dbReference>
<keyword evidence="15" id="KW-1185">Reference proteome</keyword>
<dbReference type="GO" id="GO:0005737">
    <property type="term" value="C:cytoplasm"/>
    <property type="evidence" value="ECO:0007669"/>
    <property type="project" value="UniProtKB-SubCell"/>
</dbReference>
<dbReference type="InterPro" id="IPR009012">
    <property type="entry name" value="GrpE_head"/>
</dbReference>
<dbReference type="GO" id="GO:0000774">
    <property type="term" value="F:adenyl-nucleotide exchange factor activity"/>
    <property type="evidence" value="ECO:0007669"/>
    <property type="project" value="InterPro"/>
</dbReference>
<name>A0A140L5N5_9FIRM</name>
<evidence type="ECO:0000256" key="9">
    <source>
        <dbReference type="ARBA" id="ARBA00076414"/>
    </source>
</evidence>
<dbReference type="InterPro" id="IPR013805">
    <property type="entry name" value="GrpE_CC"/>
</dbReference>
<dbReference type="InterPro" id="IPR000740">
    <property type="entry name" value="GrpE"/>
</dbReference>
<feature type="coiled-coil region" evidence="13">
    <location>
        <begin position="24"/>
        <end position="84"/>
    </location>
</feature>
<evidence type="ECO:0000256" key="4">
    <source>
        <dbReference type="ARBA" id="ARBA00022490"/>
    </source>
</evidence>
<evidence type="ECO:0000256" key="2">
    <source>
        <dbReference type="ARBA" id="ARBA00009054"/>
    </source>
</evidence>
<dbReference type="SUPFAM" id="SSF51064">
    <property type="entry name" value="Head domain of nucleotide exchange factor GrpE"/>
    <property type="match status" value="1"/>
</dbReference>
<dbReference type="GO" id="GO:0051082">
    <property type="term" value="F:unfolded protein binding"/>
    <property type="evidence" value="ECO:0007669"/>
    <property type="project" value="TreeGrafter"/>
</dbReference>
<dbReference type="GO" id="GO:0006457">
    <property type="term" value="P:protein folding"/>
    <property type="evidence" value="ECO:0007669"/>
    <property type="project" value="InterPro"/>
</dbReference>
<evidence type="ECO:0000256" key="6">
    <source>
        <dbReference type="ARBA" id="ARBA00023186"/>
    </source>
</evidence>